<evidence type="ECO:0000313" key="1">
    <source>
        <dbReference type="EMBL" id="CAH1981655.1"/>
    </source>
</evidence>
<reference evidence="1" key="1">
    <citation type="submission" date="2022-03" db="EMBL/GenBank/DDBJ databases">
        <authorList>
            <person name="Sayadi A."/>
        </authorList>
    </citation>
    <scope>NUCLEOTIDE SEQUENCE</scope>
</reference>
<proteinExistence type="predicted"/>
<dbReference type="Proteomes" id="UP001152888">
    <property type="component" value="Unassembled WGS sequence"/>
</dbReference>
<accession>A0A9P0PF81</accession>
<sequence>MLLFLFQVRNPTSVRGPAALGSSPDRTN</sequence>
<evidence type="ECO:0000313" key="2">
    <source>
        <dbReference type="Proteomes" id="UP001152888"/>
    </source>
</evidence>
<gene>
    <name evidence="1" type="ORF">ACAOBT_LOCUS14596</name>
</gene>
<organism evidence="1 2">
    <name type="scientific">Acanthoscelides obtectus</name>
    <name type="common">Bean weevil</name>
    <name type="synonym">Bruchus obtectus</name>
    <dbReference type="NCBI Taxonomy" id="200917"/>
    <lineage>
        <taxon>Eukaryota</taxon>
        <taxon>Metazoa</taxon>
        <taxon>Ecdysozoa</taxon>
        <taxon>Arthropoda</taxon>
        <taxon>Hexapoda</taxon>
        <taxon>Insecta</taxon>
        <taxon>Pterygota</taxon>
        <taxon>Neoptera</taxon>
        <taxon>Endopterygota</taxon>
        <taxon>Coleoptera</taxon>
        <taxon>Polyphaga</taxon>
        <taxon>Cucujiformia</taxon>
        <taxon>Chrysomeloidea</taxon>
        <taxon>Chrysomelidae</taxon>
        <taxon>Bruchinae</taxon>
        <taxon>Bruchini</taxon>
        <taxon>Acanthoscelides</taxon>
    </lineage>
</organism>
<keyword evidence="2" id="KW-1185">Reference proteome</keyword>
<protein>
    <submittedName>
        <fullName evidence="1">Uncharacterized protein</fullName>
    </submittedName>
</protein>
<comment type="caution">
    <text evidence="1">The sequence shown here is derived from an EMBL/GenBank/DDBJ whole genome shotgun (WGS) entry which is preliminary data.</text>
</comment>
<dbReference type="AlphaFoldDB" id="A0A9P0PF81"/>
<name>A0A9P0PF81_ACAOB</name>
<dbReference type="EMBL" id="CAKOFQ010006911">
    <property type="protein sequence ID" value="CAH1981655.1"/>
    <property type="molecule type" value="Genomic_DNA"/>
</dbReference>